<dbReference type="InterPro" id="IPR046503">
    <property type="entry name" value="DUF6681"/>
</dbReference>
<dbReference type="AlphaFoldDB" id="A0A081BHZ9"/>
<evidence type="ECO:0000313" key="2">
    <source>
        <dbReference type="EMBL" id="GAK47667.1"/>
    </source>
</evidence>
<dbReference type="STRING" id="1291743.LOSG293_100320"/>
<keyword evidence="1" id="KW-0472">Membrane</keyword>
<name>A0A081BHZ9_9LACO</name>
<keyword evidence="3" id="KW-1185">Reference proteome</keyword>
<evidence type="ECO:0000313" key="3">
    <source>
        <dbReference type="Proteomes" id="UP000028700"/>
    </source>
</evidence>
<comment type="caution">
    <text evidence="2">The sequence shown here is derived from an EMBL/GenBank/DDBJ whole genome shotgun (WGS) entry which is preliminary data.</text>
</comment>
<evidence type="ECO:0000256" key="1">
    <source>
        <dbReference type="SAM" id="Phobius"/>
    </source>
</evidence>
<sequence>MFSFLDMVNHYLGYFNINIKFKNRIYTVLGMLGDLYLFYVAFRWLSNQYYLRGSLIMLAAIILLYFSIMNIFYYFTTKKPPFDISPVIERFMGKTFGFNPQAEAEKKELEATRSRMAQNIPANGYFDQKKVLPGKLQISSLQQMNIDELAGRLQQQNLITTDYSGLSEDQIGRQLTANDKPVYAIGPGVLLPYFEMRERDGQLVIFGGMNQAEKREIGVVSSVGLQPVAAVRDRVQLYLAAATLMGGPFKVMGRNQPIEHDEPFTITVQLAYEKKH</sequence>
<dbReference type="Proteomes" id="UP000028700">
    <property type="component" value="Unassembled WGS sequence"/>
</dbReference>
<dbReference type="eggNOG" id="ENOG5032RH8">
    <property type="taxonomic scope" value="Bacteria"/>
</dbReference>
<keyword evidence="1" id="KW-1133">Transmembrane helix</keyword>
<protein>
    <submittedName>
        <fullName evidence="2">Uncharacterized protein</fullName>
    </submittedName>
</protein>
<dbReference type="Pfam" id="PF20386">
    <property type="entry name" value="DUF6681"/>
    <property type="match status" value="1"/>
</dbReference>
<accession>A0A081BHZ9</accession>
<organism evidence="2 3">
    <name type="scientific">Secundilactobacillus oryzae JCM 18671</name>
    <dbReference type="NCBI Taxonomy" id="1291743"/>
    <lineage>
        <taxon>Bacteria</taxon>
        <taxon>Bacillati</taxon>
        <taxon>Bacillota</taxon>
        <taxon>Bacilli</taxon>
        <taxon>Lactobacillales</taxon>
        <taxon>Lactobacillaceae</taxon>
        <taxon>Secundilactobacillus</taxon>
    </lineage>
</organism>
<dbReference type="OrthoDB" id="2192445at2"/>
<gene>
    <name evidence="2" type="ORF">LOSG293_100320</name>
</gene>
<dbReference type="EMBL" id="BBJM01000010">
    <property type="protein sequence ID" value="GAK47667.1"/>
    <property type="molecule type" value="Genomic_DNA"/>
</dbReference>
<reference evidence="2" key="1">
    <citation type="journal article" date="2014" name="Genome Announc.">
        <title>Draft Genome Sequence of Lactobacillus oryzae Strain SG293T.</title>
        <authorList>
            <person name="Tanizawa Y."/>
            <person name="Fujisawa T."/>
            <person name="Mochizuki T."/>
            <person name="Kaminuma E."/>
            <person name="Nakamura Y."/>
            <person name="Tohno M."/>
        </authorList>
    </citation>
    <scope>NUCLEOTIDE SEQUENCE [LARGE SCALE GENOMIC DNA]</scope>
    <source>
        <strain evidence="2">SG293</strain>
    </source>
</reference>
<keyword evidence="1" id="KW-0812">Transmembrane</keyword>
<dbReference type="RefSeq" id="WP_034527223.1">
    <property type="nucleotide sequence ID" value="NZ_BBJM01000010.1"/>
</dbReference>
<feature type="transmembrane region" description="Helical" evidence="1">
    <location>
        <begin position="25"/>
        <end position="42"/>
    </location>
</feature>
<proteinExistence type="predicted"/>
<feature type="transmembrane region" description="Helical" evidence="1">
    <location>
        <begin position="54"/>
        <end position="75"/>
    </location>
</feature>